<comment type="caution">
    <text evidence="1">The sequence shown here is derived from an EMBL/GenBank/DDBJ whole genome shotgun (WGS) entry which is preliminary data.</text>
</comment>
<proteinExistence type="predicted"/>
<evidence type="ECO:0000313" key="3">
    <source>
        <dbReference type="Proteomes" id="UP000663860"/>
    </source>
</evidence>
<sequence>MKSVIDSKTPLFSNEFVTCYSDYLIIHLYYFPFGNKKIKYNNIRSCELRLTDDISLLNYKLWGMALTPIWWHCDMSRLGRKYYILLDANQWPLIGITMNDNDIEYVYNLIKQKIYSNQSQIYNEKLPYDSTKINQEKKVQYQ</sequence>
<protein>
    <submittedName>
        <fullName evidence="1">Uncharacterized protein</fullName>
    </submittedName>
</protein>
<name>A0A814DWS9_9BILA</name>
<reference evidence="1" key="1">
    <citation type="submission" date="2021-02" db="EMBL/GenBank/DDBJ databases">
        <authorList>
            <person name="Nowell W R."/>
        </authorList>
    </citation>
    <scope>NUCLEOTIDE SEQUENCE</scope>
</reference>
<accession>A0A814DWS9</accession>
<dbReference type="EMBL" id="CAJNOE010000135">
    <property type="protein sequence ID" value="CAF0961484.1"/>
    <property type="molecule type" value="Genomic_DNA"/>
</dbReference>
<dbReference type="AlphaFoldDB" id="A0A814DWS9"/>
<dbReference type="Proteomes" id="UP000663868">
    <property type="component" value="Unassembled WGS sequence"/>
</dbReference>
<evidence type="ECO:0000313" key="1">
    <source>
        <dbReference type="EMBL" id="CAF0961484.1"/>
    </source>
</evidence>
<organism evidence="1 3">
    <name type="scientific">Adineta steineri</name>
    <dbReference type="NCBI Taxonomy" id="433720"/>
    <lineage>
        <taxon>Eukaryota</taxon>
        <taxon>Metazoa</taxon>
        <taxon>Spiralia</taxon>
        <taxon>Gnathifera</taxon>
        <taxon>Rotifera</taxon>
        <taxon>Eurotatoria</taxon>
        <taxon>Bdelloidea</taxon>
        <taxon>Adinetida</taxon>
        <taxon>Adinetidae</taxon>
        <taxon>Adineta</taxon>
    </lineage>
</organism>
<dbReference type="EMBL" id="CAJOBB010000822">
    <property type="protein sequence ID" value="CAF3758713.1"/>
    <property type="molecule type" value="Genomic_DNA"/>
</dbReference>
<dbReference type="Proteomes" id="UP000663860">
    <property type="component" value="Unassembled WGS sequence"/>
</dbReference>
<gene>
    <name evidence="1" type="ORF">IZO911_LOCUS15567</name>
    <name evidence="2" type="ORF">KXQ929_LOCUS14670</name>
</gene>
<evidence type="ECO:0000313" key="2">
    <source>
        <dbReference type="EMBL" id="CAF3758713.1"/>
    </source>
</evidence>